<proteinExistence type="predicted"/>
<comment type="caution">
    <text evidence="2">The sequence shown here is derived from an EMBL/GenBank/DDBJ whole genome shotgun (WGS) entry which is preliminary data.</text>
</comment>
<keyword evidence="1" id="KW-0472">Membrane</keyword>
<reference evidence="2 3" key="1">
    <citation type="journal article" date="2018" name="Sci. Rep.">
        <title>Genomic signatures of local adaptation to the degree of environmental predictability in rotifers.</title>
        <authorList>
            <person name="Franch-Gras L."/>
            <person name="Hahn C."/>
            <person name="Garcia-Roger E.M."/>
            <person name="Carmona M.J."/>
            <person name="Serra M."/>
            <person name="Gomez A."/>
        </authorList>
    </citation>
    <scope>NUCLEOTIDE SEQUENCE [LARGE SCALE GENOMIC DNA]</scope>
    <source>
        <strain evidence="2">HYR1</strain>
    </source>
</reference>
<keyword evidence="3" id="KW-1185">Reference proteome</keyword>
<keyword evidence="1" id="KW-1133">Transmembrane helix</keyword>
<evidence type="ECO:0000313" key="2">
    <source>
        <dbReference type="EMBL" id="RNA25922.1"/>
    </source>
</evidence>
<dbReference type="Proteomes" id="UP000276133">
    <property type="component" value="Unassembled WGS sequence"/>
</dbReference>
<sequence>MQHRNIYQINNNKNLYIWGICIMLRIYIWGICSCNIPLYPQINSGHSHNLLHRIIHLVASLGYRSLQAQLKTSTSIIFKSFCIHFIILYTSVNESMSLDEI</sequence>
<organism evidence="2 3">
    <name type="scientific">Brachionus plicatilis</name>
    <name type="common">Marine rotifer</name>
    <name type="synonym">Brachionus muelleri</name>
    <dbReference type="NCBI Taxonomy" id="10195"/>
    <lineage>
        <taxon>Eukaryota</taxon>
        <taxon>Metazoa</taxon>
        <taxon>Spiralia</taxon>
        <taxon>Gnathifera</taxon>
        <taxon>Rotifera</taxon>
        <taxon>Eurotatoria</taxon>
        <taxon>Monogononta</taxon>
        <taxon>Pseudotrocha</taxon>
        <taxon>Ploima</taxon>
        <taxon>Brachionidae</taxon>
        <taxon>Brachionus</taxon>
    </lineage>
</organism>
<dbReference type="EMBL" id="REGN01002835">
    <property type="protein sequence ID" value="RNA25922.1"/>
    <property type="molecule type" value="Genomic_DNA"/>
</dbReference>
<evidence type="ECO:0000313" key="3">
    <source>
        <dbReference type="Proteomes" id="UP000276133"/>
    </source>
</evidence>
<feature type="transmembrane region" description="Helical" evidence="1">
    <location>
        <begin position="15"/>
        <end position="38"/>
    </location>
</feature>
<evidence type="ECO:0000256" key="1">
    <source>
        <dbReference type="SAM" id="Phobius"/>
    </source>
</evidence>
<dbReference type="AlphaFoldDB" id="A0A3M7RQV5"/>
<keyword evidence="1" id="KW-0812">Transmembrane</keyword>
<name>A0A3M7RQV5_BRAPC</name>
<protein>
    <submittedName>
        <fullName evidence="2">Uncharacterized protein</fullName>
    </submittedName>
</protein>
<accession>A0A3M7RQV5</accession>
<gene>
    <name evidence="2" type="ORF">BpHYR1_032558</name>
</gene>